<evidence type="ECO:0000313" key="6">
    <source>
        <dbReference type="EMBL" id="KAF5936200.1"/>
    </source>
</evidence>
<sequence length="1160" mass="129475">MDLTRLQKLSLFGRTLSGVAAIWYAKLEDDVKRNWDEMAEAFVAQYSYNTQIEITTRDLETTRQEPKESFSDFVTRWRAKASMMTTRPTDKDQIRMIVRNLQPKLMQKMIVLPFPTFSDLYKMGAFIEDAMQQGLIDQEKEQPRRAFSRSSNATTSGDAAARSSEVGMVTTIASKTATPFTGNVILKSNHKHFQFDCVHVMVLVIFAFSVFESSVVIIALRIDYNALRYTQQLVRLLAEYSTVAAERHRDTPPPLNQASWEVFLRSESKLPPPEIAGFEEGLQGTLVAGSLPLMAGSVPPLAGNGLSLAGSDPSLAGRPLVTSPAVFCPIETSTRKRNNMGLTDIEQRKVRDGIGILNLIGRDETGVNGVGDGRESGGRAIIEPKQLSTDSALDDFENPQFQLHIGFEEIPTRSSSTPDWPERNARNRMERLKGYSEKFGECALKASLNEGKAIHGQVIKNGIDPDMHLWVSLINFYAKCHVFNFARQVLDEMPERDVVSWTALISGLVADGYGNDCIPLFSEMRNEGIRPNEFSLATCLKAGSICLDLQFGKQVHAEVIKLGFFSDIYVGSALVDLYAKCGEMECADKVFFCLPKQNDVSWNALLNGYAQMGDEENVLKMFCGMMKSKMKFSKFTLSTALKGFANSGNLGAGRVVHSMAIKIGCELDEFVSCTLVDMYSKCELADDALKVFMRIKNPHKVAWAAMIACFDQQGQKLEAAKLFHLMRKTGLRPNQFTLASIVRTAIDFTPHYGESIHACVYKYGFEYEILLRNALITMYMKIGSVDDGFRVFDTMTDRDVVSWNALLSGFHDNESFDQGPKIFNQMLVEVLGNKCMPMLLKRASMVIVMWGTALISMYTNSGCLEDAGVIFNRLHKKDLLTWTVICSGYAQNDEGDKVVNCFNQMRQEGLKPNEFTLSSCLGGCSNLATLETGKQFHSLALKVGVSGGTYVASALVDMYVKCRSIEDAETIFKDMIERNTDEGCVPDEVTFIGILSACSHKGLVEEGKKHFDSLNKVYGITPAIEHHACMVNILSRAGKFHEVENFIEEMKLTRNTLIWETVLWASKLHGNVEFGQKAAEKLFELEPEMDYNYILLSDIFATKGRWDDVAKVRALMSNRGIKKEPGCSWVKIDSQAHIFFAQDGSDPKIKEICLQMGALT</sequence>
<name>A0A7J7G648_CAMSI</name>
<dbReference type="Proteomes" id="UP000593564">
    <property type="component" value="Unassembled WGS sequence"/>
</dbReference>
<keyword evidence="4" id="KW-0812">Transmembrane</keyword>
<dbReference type="Pfam" id="PF01535">
    <property type="entry name" value="PPR"/>
    <property type="match status" value="5"/>
</dbReference>
<evidence type="ECO:0000256" key="4">
    <source>
        <dbReference type="SAM" id="Phobius"/>
    </source>
</evidence>
<reference evidence="6 7" key="2">
    <citation type="submission" date="2020-07" db="EMBL/GenBank/DDBJ databases">
        <title>Genome assembly of wild tea tree DASZ reveals pedigree and selection history of tea varieties.</title>
        <authorList>
            <person name="Zhang W."/>
        </authorList>
    </citation>
    <scope>NUCLEOTIDE SEQUENCE [LARGE SCALE GENOMIC DNA]</scope>
    <source>
        <strain evidence="7">cv. G240</strain>
        <tissue evidence="6">Leaf</tissue>
    </source>
</reference>
<dbReference type="PANTHER" id="PTHR47926">
    <property type="entry name" value="PENTATRICOPEPTIDE REPEAT-CONTAINING PROTEIN"/>
    <property type="match status" value="1"/>
</dbReference>
<evidence type="ECO:0000256" key="2">
    <source>
        <dbReference type="PROSITE-ProRule" id="PRU00708"/>
    </source>
</evidence>
<keyword evidence="4" id="KW-0472">Membrane</keyword>
<feature type="repeat" description="PPR" evidence="2">
    <location>
        <begin position="878"/>
        <end position="912"/>
    </location>
</feature>
<feature type="repeat" description="PPR" evidence="2">
    <location>
        <begin position="497"/>
        <end position="531"/>
    </location>
</feature>
<dbReference type="InterPro" id="IPR046960">
    <property type="entry name" value="PPR_At4g14850-like_plant"/>
</dbReference>
<dbReference type="NCBIfam" id="TIGR00756">
    <property type="entry name" value="PPR"/>
    <property type="match status" value="4"/>
</dbReference>
<feature type="region of interest" description="Disordered" evidence="3">
    <location>
        <begin position="138"/>
        <end position="160"/>
    </location>
</feature>
<dbReference type="FunFam" id="1.25.40.10:FF:000073">
    <property type="entry name" value="Pentatricopeptide repeat-containing protein chloroplastic"/>
    <property type="match status" value="1"/>
</dbReference>
<feature type="repeat" description="PPR" evidence="2">
    <location>
        <begin position="699"/>
        <end position="733"/>
    </location>
</feature>
<feature type="transmembrane region" description="Helical" evidence="4">
    <location>
        <begin position="197"/>
        <end position="220"/>
    </location>
</feature>
<keyword evidence="1" id="KW-0677">Repeat</keyword>
<dbReference type="GO" id="GO:0009451">
    <property type="term" value="P:RNA modification"/>
    <property type="evidence" value="ECO:0007669"/>
    <property type="project" value="InterPro"/>
</dbReference>
<feature type="compositionally biased region" description="Polar residues" evidence="3">
    <location>
        <begin position="148"/>
        <end position="157"/>
    </location>
</feature>
<dbReference type="InterPro" id="IPR011990">
    <property type="entry name" value="TPR-like_helical_dom_sf"/>
</dbReference>
<dbReference type="Pfam" id="PF20431">
    <property type="entry name" value="E_motif"/>
    <property type="match status" value="1"/>
</dbReference>
<dbReference type="Pfam" id="PF03732">
    <property type="entry name" value="Retrotrans_gag"/>
    <property type="match status" value="1"/>
</dbReference>
<evidence type="ECO:0000256" key="3">
    <source>
        <dbReference type="SAM" id="MobiDB-lite"/>
    </source>
</evidence>
<protein>
    <recommendedName>
        <fullName evidence="5">Retrotransposon gag domain-containing protein</fullName>
    </recommendedName>
</protein>
<gene>
    <name evidence="6" type="ORF">HYC85_027329</name>
</gene>
<dbReference type="FunFam" id="1.25.40.10:FF:000288">
    <property type="entry name" value="Pentatricopeptide repeat-containing protein At4g02750"/>
    <property type="match status" value="1"/>
</dbReference>
<accession>A0A7J7G648</accession>
<dbReference type="InterPro" id="IPR046848">
    <property type="entry name" value="E_motif"/>
</dbReference>
<dbReference type="InterPro" id="IPR002885">
    <property type="entry name" value="PPR_rpt"/>
</dbReference>
<proteinExistence type="predicted"/>
<dbReference type="Gene3D" id="1.25.40.10">
    <property type="entry name" value="Tetratricopeptide repeat domain"/>
    <property type="match status" value="6"/>
</dbReference>
<dbReference type="PROSITE" id="PS51375">
    <property type="entry name" value="PPR"/>
    <property type="match status" value="4"/>
</dbReference>
<evidence type="ECO:0000256" key="1">
    <source>
        <dbReference type="ARBA" id="ARBA00022737"/>
    </source>
</evidence>
<organism evidence="6 7">
    <name type="scientific">Camellia sinensis</name>
    <name type="common">Tea plant</name>
    <name type="synonym">Thea sinensis</name>
    <dbReference type="NCBI Taxonomy" id="4442"/>
    <lineage>
        <taxon>Eukaryota</taxon>
        <taxon>Viridiplantae</taxon>
        <taxon>Streptophyta</taxon>
        <taxon>Embryophyta</taxon>
        <taxon>Tracheophyta</taxon>
        <taxon>Spermatophyta</taxon>
        <taxon>Magnoliopsida</taxon>
        <taxon>eudicotyledons</taxon>
        <taxon>Gunneridae</taxon>
        <taxon>Pentapetalae</taxon>
        <taxon>asterids</taxon>
        <taxon>Ericales</taxon>
        <taxon>Theaceae</taxon>
        <taxon>Camellia</taxon>
    </lineage>
</organism>
<dbReference type="Pfam" id="PF13041">
    <property type="entry name" value="PPR_2"/>
    <property type="match status" value="3"/>
</dbReference>
<evidence type="ECO:0000313" key="7">
    <source>
        <dbReference type="Proteomes" id="UP000593564"/>
    </source>
</evidence>
<dbReference type="GO" id="GO:0003723">
    <property type="term" value="F:RNA binding"/>
    <property type="evidence" value="ECO:0007669"/>
    <property type="project" value="InterPro"/>
</dbReference>
<dbReference type="AlphaFoldDB" id="A0A7J7G648"/>
<keyword evidence="4" id="KW-1133">Transmembrane helix</keyword>
<comment type="caution">
    <text evidence="6">The sequence shown here is derived from an EMBL/GenBank/DDBJ whole genome shotgun (WGS) entry which is preliminary data.</text>
</comment>
<dbReference type="EMBL" id="JACBKZ010000013">
    <property type="protein sequence ID" value="KAF5936200.1"/>
    <property type="molecule type" value="Genomic_DNA"/>
</dbReference>
<feature type="domain" description="Retrotransposon gag" evidence="5">
    <location>
        <begin position="14"/>
        <end position="101"/>
    </location>
</feature>
<feature type="repeat" description="PPR" evidence="2">
    <location>
        <begin position="598"/>
        <end position="632"/>
    </location>
</feature>
<dbReference type="InterPro" id="IPR005162">
    <property type="entry name" value="Retrotrans_gag_dom"/>
</dbReference>
<dbReference type="FunFam" id="1.25.40.10:FF:001325">
    <property type="entry name" value="Tetratricopeptide repeat (TPR)-like superfamily protein"/>
    <property type="match status" value="1"/>
</dbReference>
<keyword evidence="7" id="KW-1185">Reference proteome</keyword>
<evidence type="ECO:0000259" key="5">
    <source>
        <dbReference type="Pfam" id="PF03732"/>
    </source>
</evidence>
<reference evidence="7" key="1">
    <citation type="journal article" date="2020" name="Nat. Commun.">
        <title>Genome assembly of wild tea tree DASZ reveals pedigree and selection history of tea varieties.</title>
        <authorList>
            <person name="Zhang W."/>
            <person name="Zhang Y."/>
            <person name="Qiu H."/>
            <person name="Guo Y."/>
            <person name="Wan H."/>
            <person name="Zhang X."/>
            <person name="Scossa F."/>
            <person name="Alseekh S."/>
            <person name="Zhang Q."/>
            <person name="Wang P."/>
            <person name="Xu L."/>
            <person name="Schmidt M.H."/>
            <person name="Jia X."/>
            <person name="Li D."/>
            <person name="Zhu A."/>
            <person name="Guo F."/>
            <person name="Chen W."/>
            <person name="Ni D."/>
            <person name="Usadel B."/>
            <person name="Fernie A.R."/>
            <person name="Wen W."/>
        </authorList>
    </citation>
    <scope>NUCLEOTIDE SEQUENCE [LARGE SCALE GENOMIC DNA]</scope>
    <source>
        <strain evidence="7">cv. G240</strain>
    </source>
</reference>